<organism evidence="2">
    <name type="scientific">Desulfobacca acetoxidans</name>
    <dbReference type="NCBI Taxonomy" id="60893"/>
    <lineage>
        <taxon>Bacteria</taxon>
        <taxon>Pseudomonadati</taxon>
        <taxon>Thermodesulfobacteriota</taxon>
        <taxon>Desulfobaccia</taxon>
        <taxon>Desulfobaccales</taxon>
        <taxon>Desulfobaccaceae</taxon>
        <taxon>Desulfobacca</taxon>
    </lineage>
</organism>
<evidence type="ECO:0000256" key="1">
    <source>
        <dbReference type="SAM" id="Phobius"/>
    </source>
</evidence>
<proteinExistence type="predicted"/>
<protein>
    <submittedName>
        <fullName evidence="2">YeeE/YedE family protein</fullName>
    </submittedName>
</protein>
<feature type="transmembrane region" description="Helical" evidence="1">
    <location>
        <begin position="150"/>
        <end position="170"/>
    </location>
</feature>
<keyword evidence="1" id="KW-0812">Transmembrane</keyword>
<dbReference type="AlphaFoldDB" id="A0A7C5AMT1"/>
<keyword evidence="1" id="KW-0472">Membrane</keyword>
<dbReference type="InterPro" id="IPR007272">
    <property type="entry name" value="Sulf_transp_TsuA/YedE"/>
</dbReference>
<gene>
    <name evidence="2" type="ORF">ENW48_08925</name>
</gene>
<feature type="transmembrane region" description="Helical" evidence="1">
    <location>
        <begin position="6"/>
        <end position="23"/>
    </location>
</feature>
<keyword evidence="1" id="KW-1133">Transmembrane helix</keyword>
<feature type="transmembrane region" description="Helical" evidence="1">
    <location>
        <begin position="77"/>
        <end position="101"/>
    </location>
</feature>
<name>A0A7C5AMT1_9BACT</name>
<dbReference type="EMBL" id="DTKJ01000059">
    <property type="protein sequence ID" value="HGZ12329.1"/>
    <property type="molecule type" value="Genomic_DNA"/>
</dbReference>
<evidence type="ECO:0000313" key="2">
    <source>
        <dbReference type="EMBL" id="HGZ12329.1"/>
    </source>
</evidence>
<feature type="transmembrane region" description="Helical" evidence="1">
    <location>
        <begin position="108"/>
        <end position="130"/>
    </location>
</feature>
<feature type="transmembrane region" description="Helical" evidence="1">
    <location>
        <begin position="35"/>
        <end position="57"/>
    </location>
</feature>
<dbReference type="Pfam" id="PF04143">
    <property type="entry name" value="Sulf_transp"/>
    <property type="match status" value="1"/>
</dbReference>
<sequence length="175" mass="18609">MKSLIYGFIAGILFGFCLQRGRVLRYDRQLGALRLSDMTIVKFMLTSILVAAMGVHLLQHLGLAQLSVKPAILGANILGGLLFGLGWGLLGYCPGTAVGAVGEGRWDALAGIVGMLSGGALYAEAFPFMQRTVLTWGDLGKLTLPQLLGTSPWFVIGILGAAAVALCLWFEKKNL</sequence>
<accession>A0A7C5AMT1</accession>
<reference evidence="2" key="1">
    <citation type="journal article" date="2020" name="mSystems">
        <title>Genome- and Community-Level Interaction Insights into Carbon Utilization and Element Cycling Functions of Hydrothermarchaeota in Hydrothermal Sediment.</title>
        <authorList>
            <person name="Zhou Z."/>
            <person name="Liu Y."/>
            <person name="Xu W."/>
            <person name="Pan J."/>
            <person name="Luo Z.H."/>
            <person name="Li M."/>
        </authorList>
    </citation>
    <scope>NUCLEOTIDE SEQUENCE [LARGE SCALE GENOMIC DNA]</scope>
    <source>
        <strain evidence="2">SpSt-853</strain>
    </source>
</reference>
<comment type="caution">
    <text evidence="2">The sequence shown here is derived from an EMBL/GenBank/DDBJ whole genome shotgun (WGS) entry which is preliminary data.</text>
</comment>